<sequence>MTQPDDATEALPTHHLPIDPAAGTARHGTPPPPVPAEEPTVHLSGADSTVYLGQAEPTVHLSGVEPTVYLAGTESTAPGNGGEPTARLAGTGSAVEDQGVAGRTATDTAGTSGVRTSRGTLPAPIAGPGGELRFGPGVPVAPPPAPAWPTPVPPARRRSAGRRLVSLLSTLLTLALLAAVGLWIWQRLSPLEITEVSVVVPSPAGARCDVSIDVVATVRTNGRAGTIQYQWLRSGSAPGTLLDERVGWGQRSVELTLRWSFSGVGTTTETATVNIVSPAPTQASAEVVYSCPG</sequence>
<evidence type="ECO:0000256" key="1">
    <source>
        <dbReference type="SAM" id="MobiDB-lite"/>
    </source>
</evidence>
<feature type="compositionally biased region" description="Polar residues" evidence="1">
    <location>
        <begin position="105"/>
        <end position="119"/>
    </location>
</feature>
<feature type="region of interest" description="Disordered" evidence="1">
    <location>
        <begin position="71"/>
        <end position="140"/>
    </location>
</feature>
<proteinExistence type="predicted"/>
<name>A0ABQ4JBZ0_9ACTN</name>
<keyword evidence="4" id="KW-1185">Reference proteome</keyword>
<keyword evidence="2" id="KW-1133">Transmembrane helix</keyword>
<evidence type="ECO:0000313" key="4">
    <source>
        <dbReference type="Proteomes" id="UP000653076"/>
    </source>
</evidence>
<organism evidence="3 4">
    <name type="scientific">Micromonospora qiuiae</name>
    <dbReference type="NCBI Taxonomy" id="502268"/>
    <lineage>
        <taxon>Bacteria</taxon>
        <taxon>Bacillati</taxon>
        <taxon>Actinomycetota</taxon>
        <taxon>Actinomycetes</taxon>
        <taxon>Micromonosporales</taxon>
        <taxon>Micromonosporaceae</taxon>
        <taxon>Micromonospora</taxon>
    </lineage>
</organism>
<protein>
    <recommendedName>
        <fullName evidence="5">Ig-like domain-containing protein</fullName>
    </recommendedName>
</protein>
<accession>A0ABQ4JBZ0</accession>
<keyword evidence="2" id="KW-0472">Membrane</keyword>
<reference evidence="3 4" key="1">
    <citation type="submission" date="2021-01" db="EMBL/GenBank/DDBJ databases">
        <title>Whole genome shotgun sequence of Verrucosispora qiuiae NBRC 106684.</title>
        <authorList>
            <person name="Komaki H."/>
            <person name="Tamura T."/>
        </authorList>
    </citation>
    <scope>NUCLEOTIDE SEQUENCE [LARGE SCALE GENOMIC DNA]</scope>
    <source>
        <strain evidence="3 4">NBRC 106684</strain>
    </source>
</reference>
<keyword evidence="2" id="KW-0812">Transmembrane</keyword>
<gene>
    <name evidence="3" type="ORF">Vqi01_26470</name>
</gene>
<dbReference type="EMBL" id="BOPC01000032">
    <property type="protein sequence ID" value="GIJ27485.1"/>
    <property type="molecule type" value="Genomic_DNA"/>
</dbReference>
<comment type="caution">
    <text evidence="3">The sequence shown here is derived from an EMBL/GenBank/DDBJ whole genome shotgun (WGS) entry which is preliminary data.</text>
</comment>
<dbReference type="Proteomes" id="UP000653076">
    <property type="component" value="Unassembled WGS sequence"/>
</dbReference>
<evidence type="ECO:0008006" key="5">
    <source>
        <dbReference type="Google" id="ProtNLM"/>
    </source>
</evidence>
<feature type="transmembrane region" description="Helical" evidence="2">
    <location>
        <begin position="164"/>
        <end position="185"/>
    </location>
</feature>
<dbReference type="RefSeq" id="WP_204035048.1">
    <property type="nucleotide sequence ID" value="NZ_BOPC01000032.1"/>
</dbReference>
<feature type="region of interest" description="Disordered" evidence="1">
    <location>
        <begin position="1"/>
        <end position="41"/>
    </location>
</feature>
<evidence type="ECO:0000313" key="3">
    <source>
        <dbReference type="EMBL" id="GIJ27485.1"/>
    </source>
</evidence>
<evidence type="ECO:0000256" key="2">
    <source>
        <dbReference type="SAM" id="Phobius"/>
    </source>
</evidence>